<dbReference type="EMBL" id="UZAI01006178">
    <property type="protein sequence ID" value="VDO94213.1"/>
    <property type="molecule type" value="Genomic_DNA"/>
</dbReference>
<evidence type="ECO:0000313" key="2">
    <source>
        <dbReference type="Proteomes" id="UP000277204"/>
    </source>
</evidence>
<dbReference type="InterPro" id="IPR045609">
    <property type="entry name" value="DUF6451"/>
</dbReference>
<name>A0A183M586_9TREM</name>
<organism evidence="1 2">
    <name type="scientific">Schistosoma margrebowiei</name>
    <dbReference type="NCBI Taxonomy" id="48269"/>
    <lineage>
        <taxon>Eukaryota</taxon>
        <taxon>Metazoa</taxon>
        <taxon>Spiralia</taxon>
        <taxon>Lophotrochozoa</taxon>
        <taxon>Platyhelminthes</taxon>
        <taxon>Trematoda</taxon>
        <taxon>Digenea</taxon>
        <taxon>Strigeidida</taxon>
        <taxon>Schistosomatoidea</taxon>
        <taxon>Schistosomatidae</taxon>
        <taxon>Schistosoma</taxon>
    </lineage>
</organism>
<keyword evidence="2" id="KW-1185">Reference proteome</keyword>
<evidence type="ECO:0000313" key="1">
    <source>
        <dbReference type="EMBL" id="VDO94213.1"/>
    </source>
</evidence>
<gene>
    <name evidence="1" type="ORF">SMRZ_LOCUS11211</name>
</gene>
<dbReference type="Pfam" id="PF20049">
    <property type="entry name" value="DUF6451"/>
    <property type="match status" value="1"/>
</dbReference>
<dbReference type="PANTHER" id="PTHR47027:SF25">
    <property type="entry name" value="REVERSE TRANSCRIPTASE DOMAIN-CONTAINING PROTEIN"/>
    <property type="match status" value="1"/>
</dbReference>
<sequence>MQVKTASVEDVSASVDLNIHKRKCKILISNIENNNPITLDGEVLEDVESFTCLVSIINEQGASDADVELMIGKIRAAFPQLENIWDSKQLSTNIKVTIFNTNVKTVLL</sequence>
<dbReference type="Proteomes" id="UP000277204">
    <property type="component" value="Unassembled WGS sequence"/>
</dbReference>
<dbReference type="PANTHER" id="PTHR47027">
    <property type="entry name" value="REVERSE TRANSCRIPTASE DOMAIN-CONTAINING PROTEIN"/>
    <property type="match status" value="1"/>
</dbReference>
<reference evidence="1 2" key="1">
    <citation type="submission" date="2018-11" db="EMBL/GenBank/DDBJ databases">
        <authorList>
            <consortium name="Pathogen Informatics"/>
        </authorList>
    </citation>
    <scope>NUCLEOTIDE SEQUENCE [LARGE SCALE GENOMIC DNA]</scope>
    <source>
        <strain evidence="1 2">Zambia</strain>
    </source>
</reference>
<dbReference type="AlphaFoldDB" id="A0A183M586"/>
<proteinExistence type="predicted"/>
<protein>
    <submittedName>
        <fullName evidence="1">Uncharacterized protein</fullName>
    </submittedName>
</protein>
<accession>A0A183M586</accession>